<keyword evidence="3" id="KW-1185">Reference proteome</keyword>
<sequence>MPSQPAAEALRTLDPAAVRRWSRLCADSLGRVRAEIDALNVFPVPDGDTGTNLHLTMLSAAEAVEALPPGADAGATWRTLARGALLGARGNSGVIVSQALRGMAEALGAAEGVGRDLRQALARAAEMARSAVARPVEGTVLSVLSAAAHAVEPLKDASCELAEVATKAASAARTALGRTTGQLDVLARNGVVDAGGAGLTVILETLASVITDSYAARYEVPAARHAPVADEEHRHAEGFGYEVMYLLEADEDAVAVLRGELDRLGDSLVVVGGEGLWNVHVHVDDAGAAVEAGMRAGRPYRLKIAHLEAAPAPRRGQGRGVVAVAAGDGIARLFEEAGAVVVRREPGSSPTLGAVLEAIRRAGTEVTVLPNDSGVTAVAMGAAAIAREEGVVVSVLPTKATVQGLAALAVHDPMRRFDDDVVAMTDSAGHARHGHVWVADRSAVTSAGVCRPGDVLGVIDGDVALIGSDVAATAVTTVSRMLSAGSELVTLIVGAQGGEEPCRAVQDHLATVRPDIEVAVHEGGQGGYPLLIGVE</sequence>
<organism evidence="2 3">
    <name type="scientific">Sphaerisporangium melleum</name>
    <dbReference type="NCBI Taxonomy" id="321316"/>
    <lineage>
        <taxon>Bacteria</taxon>
        <taxon>Bacillati</taxon>
        <taxon>Actinomycetota</taxon>
        <taxon>Actinomycetes</taxon>
        <taxon>Streptosporangiales</taxon>
        <taxon>Streptosporangiaceae</taxon>
        <taxon>Sphaerisporangium</taxon>
    </lineage>
</organism>
<dbReference type="PANTHER" id="PTHR33434:SF4">
    <property type="entry name" value="PHOSPHATASE PROTEIN"/>
    <property type="match status" value="1"/>
</dbReference>
<dbReference type="SUPFAM" id="SSF101473">
    <property type="entry name" value="DhaL-like"/>
    <property type="match status" value="1"/>
</dbReference>
<keyword evidence="2" id="KW-0808">Transferase</keyword>
<dbReference type="PANTHER" id="PTHR33434">
    <property type="entry name" value="DEGV DOMAIN-CONTAINING PROTEIN DR_1986-RELATED"/>
    <property type="match status" value="1"/>
</dbReference>
<proteinExistence type="predicted"/>
<dbReference type="Pfam" id="PF21645">
    <property type="entry name" value="FakA-like_M"/>
    <property type="match status" value="1"/>
</dbReference>
<evidence type="ECO:0000313" key="2">
    <source>
        <dbReference type="EMBL" id="GGK69895.1"/>
    </source>
</evidence>
<dbReference type="SMART" id="SM01121">
    <property type="entry name" value="Dak1_2"/>
    <property type="match status" value="1"/>
</dbReference>
<keyword evidence="2" id="KW-0418">Kinase</keyword>
<dbReference type="InterPro" id="IPR048394">
    <property type="entry name" value="FakA-like_M"/>
</dbReference>
<dbReference type="Pfam" id="PF02734">
    <property type="entry name" value="Dak2"/>
    <property type="match status" value="1"/>
</dbReference>
<protein>
    <submittedName>
        <fullName evidence="2">Dihydroxyacetone kinase</fullName>
    </submittedName>
</protein>
<reference evidence="2" key="1">
    <citation type="journal article" date="2014" name="Int. J. Syst. Evol. Microbiol.">
        <title>Complete genome sequence of Corynebacterium casei LMG S-19264T (=DSM 44701T), isolated from a smear-ripened cheese.</title>
        <authorList>
            <consortium name="US DOE Joint Genome Institute (JGI-PGF)"/>
            <person name="Walter F."/>
            <person name="Albersmeier A."/>
            <person name="Kalinowski J."/>
            <person name="Ruckert C."/>
        </authorList>
    </citation>
    <scope>NUCLEOTIDE SEQUENCE</scope>
    <source>
        <strain evidence="2">JCM 13064</strain>
    </source>
</reference>
<dbReference type="EMBL" id="BMNT01000005">
    <property type="protein sequence ID" value="GGK69895.1"/>
    <property type="molecule type" value="Genomic_DNA"/>
</dbReference>
<dbReference type="InterPro" id="IPR050270">
    <property type="entry name" value="DegV_domain_contain"/>
</dbReference>
<dbReference type="InterPro" id="IPR036117">
    <property type="entry name" value="DhaL_dom_sf"/>
</dbReference>
<feature type="domain" description="DhaL" evidence="1">
    <location>
        <begin position="16"/>
        <end position="208"/>
    </location>
</feature>
<dbReference type="Gene3D" id="1.25.40.340">
    <property type="match status" value="1"/>
</dbReference>
<evidence type="ECO:0000313" key="3">
    <source>
        <dbReference type="Proteomes" id="UP000645217"/>
    </source>
</evidence>
<comment type="caution">
    <text evidence="2">The sequence shown here is derived from an EMBL/GenBank/DDBJ whole genome shotgun (WGS) entry which is preliminary data.</text>
</comment>
<dbReference type="InterPro" id="IPR004007">
    <property type="entry name" value="DhaL_dom"/>
</dbReference>
<dbReference type="InterPro" id="IPR019986">
    <property type="entry name" value="YloV-like"/>
</dbReference>
<dbReference type="Pfam" id="PF13684">
    <property type="entry name" value="FakA-like_C"/>
    <property type="match status" value="1"/>
</dbReference>
<dbReference type="Proteomes" id="UP000645217">
    <property type="component" value="Unassembled WGS sequence"/>
</dbReference>
<dbReference type="SMART" id="SM01120">
    <property type="entry name" value="Dak2"/>
    <property type="match status" value="1"/>
</dbReference>
<dbReference type="InterPro" id="IPR033470">
    <property type="entry name" value="FakA-like_C"/>
</dbReference>
<dbReference type="GO" id="GO:0006071">
    <property type="term" value="P:glycerol metabolic process"/>
    <property type="evidence" value="ECO:0007669"/>
    <property type="project" value="InterPro"/>
</dbReference>
<dbReference type="PROSITE" id="PS51480">
    <property type="entry name" value="DHAL"/>
    <property type="match status" value="1"/>
</dbReference>
<dbReference type="AlphaFoldDB" id="A0A917QVP9"/>
<dbReference type="GO" id="GO:0004371">
    <property type="term" value="F:glycerone kinase activity"/>
    <property type="evidence" value="ECO:0007669"/>
    <property type="project" value="InterPro"/>
</dbReference>
<evidence type="ECO:0000259" key="1">
    <source>
        <dbReference type="PROSITE" id="PS51480"/>
    </source>
</evidence>
<reference evidence="2" key="2">
    <citation type="submission" date="2020-09" db="EMBL/GenBank/DDBJ databases">
        <authorList>
            <person name="Sun Q."/>
            <person name="Ohkuma M."/>
        </authorList>
    </citation>
    <scope>NUCLEOTIDE SEQUENCE</scope>
    <source>
        <strain evidence="2">JCM 13064</strain>
    </source>
</reference>
<accession>A0A917QVP9</accession>
<name>A0A917QVP9_9ACTN</name>
<gene>
    <name evidence="2" type="ORF">GCM10007964_11110</name>
</gene>
<dbReference type="RefSeq" id="WP_189161851.1">
    <property type="nucleotide sequence ID" value="NZ_BMNT01000005.1"/>
</dbReference>
<dbReference type="NCBIfam" id="TIGR03599">
    <property type="entry name" value="YloV"/>
    <property type="match status" value="1"/>
</dbReference>